<keyword evidence="3" id="KW-1185">Reference proteome</keyword>
<reference evidence="2 3" key="1">
    <citation type="submission" date="2024-02" db="EMBL/GenBank/DDBJ databases">
        <authorList>
            <person name="Daric V."/>
            <person name="Darras S."/>
        </authorList>
    </citation>
    <scope>NUCLEOTIDE SEQUENCE [LARGE SCALE GENOMIC DNA]</scope>
</reference>
<organism evidence="2 3">
    <name type="scientific">Clavelina lepadiformis</name>
    <name type="common">Light-bulb sea squirt</name>
    <name type="synonym">Ascidia lepadiformis</name>
    <dbReference type="NCBI Taxonomy" id="159417"/>
    <lineage>
        <taxon>Eukaryota</taxon>
        <taxon>Metazoa</taxon>
        <taxon>Chordata</taxon>
        <taxon>Tunicata</taxon>
        <taxon>Ascidiacea</taxon>
        <taxon>Aplousobranchia</taxon>
        <taxon>Clavelinidae</taxon>
        <taxon>Clavelina</taxon>
    </lineage>
</organism>
<dbReference type="EMBL" id="CAWYQH010000046">
    <property type="protein sequence ID" value="CAK8678182.1"/>
    <property type="molecule type" value="Genomic_DNA"/>
</dbReference>
<feature type="signal peptide" evidence="1">
    <location>
        <begin position="1"/>
        <end position="19"/>
    </location>
</feature>
<evidence type="ECO:0000313" key="2">
    <source>
        <dbReference type="EMBL" id="CAK8678182.1"/>
    </source>
</evidence>
<feature type="chain" id="PRO_5045278845" evidence="1">
    <location>
        <begin position="20"/>
        <end position="217"/>
    </location>
</feature>
<dbReference type="Proteomes" id="UP001642483">
    <property type="component" value="Unassembled WGS sequence"/>
</dbReference>
<proteinExistence type="predicted"/>
<comment type="caution">
    <text evidence="2">The sequence shown here is derived from an EMBL/GenBank/DDBJ whole genome shotgun (WGS) entry which is preliminary data.</text>
</comment>
<name>A0ABP0FIL6_CLALP</name>
<evidence type="ECO:0000313" key="3">
    <source>
        <dbReference type="Proteomes" id="UP001642483"/>
    </source>
</evidence>
<sequence length="217" mass="25009">MTMEVGCLLFITCFMLTDAYSSYRSNITPEDDAKIVSVMSTLEYSLKVIKKEDRTSDIITLKKCSSRQQLRSCYLAKHNKQRLQQLSNKFLKKNRRKNKPNLFNRFRGKRSTNSSQTEISRVKRGIPGNPCAADLPLQMTILYAIDVRTANIVELFQDPINEVYQTFFAYDCILQSFYSFPCVEQFVEYMAVVYFGNNNSLQNRPVKIPTNCGIKVG</sequence>
<keyword evidence="1" id="KW-0732">Signal</keyword>
<evidence type="ECO:0000256" key="1">
    <source>
        <dbReference type="SAM" id="SignalP"/>
    </source>
</evidence>
<gene>
    <name evidence="2" type="ORF">CVLEPA_LOCUS8126</name>
</gene>
<protein>
    <submittedName>
        <fullName evidence="2">Uncharacterized protein</fullName>
    </submittedName>
</protein>
<accession>A0ABP0FIL6</accession>